<keyword evidence="2" id="KW-1185">Reference proteome</keyword>
<gene>
    <name evidence="1" type="ORF">AVEN_22484_1</name>
</gene>
<accession>A0A4Y2P210</accession>
<organism evidence="1 2">
    <name type="scientific">Araneus ventricosus</name>
    <name type="common">Orbweaver spider</name>
    <name type="synonym">Epeira ventricosa</name>
    <dbReference type="NCBI Taxonomy" id="182803"/>
    <lineage>
        <taxon>Eukaryota</taxon>
        <taxon>Metazoa</taxon>
        <taxon>Ecdysozoa</taxon>
        <taxon>Arthropoda</taxon>
        <taxon>Chelicerata</taxon>
        <taxon>Arachnida</taxon>
        <taxon>Araneae</taxon>
        <taxon>Araneomorphae</taxon>
        <taxon>Entelegynae</taxon>
        <taxon>Araneoidea</taxon>
        <taxon>Araneidae</taxon>
        <taxon>Araneus</taxon>
    </lineage>
</organism>
<dbReference type="Proteomes" id="UP000499080">
    <property type="component" value="Unassembled WGS sequence"/>
</dbReference>
<sequence>MSSWGQSMEQKQSKAKNMKLKKEICREKITKRAVLSRDHRLFDSIGVKCPVLLGPILLLQNIWKMKITWEDEVDETTRKEFLKWIKNIAYVENSLNPQ</sequence>
<evidence type="ECO:0000313" key="2">
    <source>
        <dbReference type="Proteomes" id="UP000499080"/>
    </source>
</evidence>
<dbReference type="AlphaFoldDB" id="A0A4Y2P210"/>
<evidence type="ECO:0000313" key="1">
    <source>
        <dbReference type="EMBL" id="GBN44076.1"/>
    </source>
</evidence>
<dbReference type="Pfam" id="PF05380">
    <property type="entry name" value="Peptidase_A17"/>
    <property type="match status" value="1"/>
</dbReference>
<dbReference type="EMBL" id="BGPR01010068">
    <property type="protein sequence ID" value="GBN44076.1"/>
    <property type="molecule type" value="Genomic_DNA"/>
</dbReference>
<dbReference type="InterPro" id="IPR008042">
    <property type="entry name" value="Retrotrans_Pao"/>
</dbReference>
<reference evidence="1 2" key="1">
    <citation type="journal article" date="2019" name="Sci. Rep.">
        <title>Orb-weaving spider Araneus ventricosus genome elucidates the spidroin gene catalogue.</title>
        <authorList>
            <person name="Kono N."/>
            <person name="Nakamura H."/>
            <person name="Ohtoshi R."/>
            <person name="Moran D.A.P."/>
            <person name="Shinohara A."/>
            <person name="Yoshida Y."/>
            <person name="Fujiwara M."/>
            <person name="Mori M."/>
            <person name="Tomita M."/>
            <person name="Arakawa K."/>
        </authorList>
    </citation>
    <scope>NUCLEOTIDE SEQUENCE [LARGE SCALE GENOMIC DNA]</scope>
</reference>
<comment type="caution">
    <text evidence="1">The sequence shown here is derived from an EMBL/GenBank/DDBJ whole genome shotgun (WGS) entry which is preliminary data.</text>
</comment>
<proteinExistence type="predicted"/>
<dbReference type="OrthoDB" id="8039504at2759"/>
<protein>
    <submittedName>
        <fullName evidence="1">Uncharacterized protein</fullName>
    </submittedName>
</protein>
<name>A0A4Y2P210_ARAVE</name>